<proteinExistence type="predicted"/>
<name>A0A158J4D0_9BURK</name>
<evidence type="ECO:0008006" key="4">
    <source>
        <dbReference type="Google" id="ProtNLM"/>
    </source>
</evidence>
<dbReference type="RefSeq" id="WP_062091354.1">
    <property type="nucleotide sequence ID" value="NZ_FCOK02000071.1"/>
</dbReference>
<protein>
    <recommendedName>
        <fullName evidence="4">Lipoprotein</fullName>
    </recommendedName>
</protein>
<dbReference type="EMBL" id="FCOK02000071">
    <property type="protein sequence ID" value="SAL63802.1"/>
    <property type="molecule type" value="Genomic_DNA"/>
</dbReference>
<dbReference type="AlphaFoldDB" id="A0A158J4D0"/>
<dbReference type="Proteomes" id="UP000054683">
    <property type="component" value="Unassembled WGS sequence"/>
</dbReference>
<gene>
    <name evidence="2" type="ORF">AWB69_07167</name>
</gene>
<dbReference type="OrthoDB" id="9103459at2"/>
<dbReference type="PROSITE" id="PS51257">
    <property type="entry name" value="PROKAR_LIPOPROTEIN"/>
    <property type="match status" value="1"/>
</dbReference>
<reference evidence="2 3" key="1">
    <citation type="submission" date="2016-01" db="EMBL/GenBank/DDBJ databases">
        <authorList>
            <person name="Oliw E.H."/>
        </authorList>
    </citation>
    <scope>NUCLEOTIDE SEQUENCE [LARGE SCALE GENOMIC DNA]</scope>
    <source>
        <strain evidence="2">LMG 27134</strain>
    </source>
</reference>
<evidence type="ECO:0000313" key="3">
    <source>
        <dbReference type="Proteomes" id="UP000054683"/>
    </source>
</evidence>
<feature type="signal peptide" evidence="1">
    <location>
        <begin position="1"/>
        <end position="22"/>
    </location>
</feature>
<evidence type="ECO:0000313" key="2">
    <source>
        <dbReference type="EMBL" id="SAL63802.1"/>
    </source>
</evidence>
<sequence length="110" mass="11873">MGPRVYLLFIAAIAGLVLSACAQTSPVEFSATGADAPMLNQANDMDFGPMDRTIAQCKAVSKKAGPDQCSKVRAYESCMKSKGYITVLGPENPKGCGDPEWEKDVRKWLQ</sequence>
<organism evidence="2 3">
    <name type="scientific">Caballeronia udeis</name>
    <dbReference type="NCBI Taxonomy" id="1232866"/>
    <lineage>
        <taxon>Bacteria</taxon>
        <taxon>Pseudomonadati</taxon>
        <taxon>Pseudomonadota</taxon>
        <taxon>Betaproteobacteria</taxon>
        <taxon>Burkholderiales</taxon>
        <taxon>Burkholderiaceae</taxon>
        <taxon>Caballeronia</taxon>
    </lineage>
</organism>
<feature type="chain" id="PRO_5008502019" description="Lipoprotein" evidence="1">
    <location>
        <begin position="23"/>
        <end position="110"/>
    </location>
</feature>
<accession>A0A158J4D0</accession>
<keyword evidence="1" id="KW-0732">Signal</keyword>
<evidence type="ECO:0000256" key="1">
    <source>
        <dbReference type="SAM" id="SignalP"/>
    </source>
</evidence>